<dbReference type="PROSITE" id="PS50937">
    <property type="entry name" value="HTH_MERR_2"/>
    <property type="match status" value="1"/>
</dbReference>
<dbReference type="InterPro" id="IPR002645">
    <property type="entry name" value="STAS_dom"/>
</dbReference>
<evidence type="ECO:0000259" key="7">
    <source>
        <dbReference type="PROSITE" id="PS50937"/>
    </source>
</evidence>
<sequence length="1259" mass="135923">MPQRVRGGTMQIGELADRTELSLRTIRHYDEVGLLPASRTEGGFRVYTERDVERLTHIKRMKPLGFSLEEMAELLELLGADEPAEARLADYLERAHPERDRLARKLAQADEFIAMLEQRLRPSPRTAHRPDLQGLRGVAVLLVVVFHVWTEKVSGGVDVFFVLSAFLLTGSFARRTEHGRPLALPAYWARTFARLLGPVAVLLLAVLAAVFLWFPPSRWAELLAQAWGSLFYVVNWVLADQAVDYYAGNSVATTPLQHMWSLSVQGQVFLVWPLLLAGTAVTARRAGIGFRPVAWVVFAAVFAGSLAWSVVATAAGPEAAYFSTLTRLWEFALGSMAALALAGSGAAGTASRRRSAADRWFGDRAYGIYLWHWPLLITYLLLTARDTVPVPAGLGILAASVVLTRVTALLLTGWRALPGIRARSGIRLIATALLVAVPLTGAHQYTVLRDPTAGVERTAQNYPGAAVLREDIGEVPDVPIIPTEDERDQEWGDTGDLCPPERTPAGIAELGECRIITPDPAGGTDPRGTDPGLTLVVLGDSHARQLLTPIHRVADAQGWTVVSYLRNACRYTSESENYQAECNDFNTAAREAALEAEPDAVVTIGTLSLPEAPHEKLVEGYEAGVRPFLDAGIPVLAFRDNPRFPYDMFECVETYGPDRDRCNVPRSESLLPVNPLEALAARHEDLHSIDLTDRLCTGTTCPGVVGNIMVYRDLDHVTSSYGETLVPDVEERLLAALDRTPPPALLPANGASLATTTAGPAADLTPEQRQSVRLTLRSPRHLKTEVLAGLVVALALIPEAIAFSIIAGVDPRLGLFASFTMAVTTAVLGGRPAMISAATGAVALVIAPLVASHGIDHFIAAVILAGVFQVVLALIGAARLMRFIPRSVMVGFVNALAILIFSSQVPELIGVPWAVYPLTALGLAIVFLFPRLTGVVPAPLVAIVVITAIVVPMGMDVPSVGDKGELPESLPSLFFPDVPLDLETFRIIAPFALTMALVGLLESLMTAKLVDDITDTRSNKTRESWAQGAANIVTGFFGGMGGCAMIGQTMINVRASGARTRISTFLAGIFLQLLVVTLGEVVAVIPMAALVAIMIFVSWATFDWHSVRPATLARMPLPETLVMLSTVAVTVWTHNLALGVIVGVLVAMVAFARRVAHFVTVDRALEPRDGRETAVYTVHGELFFASSNDLYTMFDYAGDPQQIVIDFSDSHLWDASTVAALDSVTDKYAHYGKDVAIIGLNQASRRMRVRLGGMLNSEH</sequence>
<gene>
    <name evidence="8" type="primary">PLESTB003275</name>
    <name evidence="8" type="ORF">PLESTB_001868200</name>
</gene>
<feature type="transmembrane region" description="Helical" evidence="5">
    <location>
        <begin position="936"/>
        <end position="955"/>
    </location>
</feature>
<name>A0A9W6C3D7_9CHLO</name>
<dbReference type="GO" id="GO:0016747">
    <property type="term" value="F:acyltransferase activity, transferring groups other than amino-acyl groups"/>
    <property type="evidence" value="ECO:0007669"/>
    <property type="project" value="InterPro"/>
</dbReference>
<feature type="transmembrane region" description="Helical" evidence="5">
    <location>
        <begin position="363"/>
        <end position="382"/>
    </location>
</feature>
<keyword evidence="4 5" id="KW-0472">Membrane</keyword>
<dbReference type="PANTHER" id="PTHR43310:SF1">
    <property type="entry name" value="SULFATE TRANSPORTER YBAR-RELATED"/>
    <property type="match status" value="1"/>
</dbReference>
<feature type="transmembrane region" description="Helical" evidence="5">
    <location>
        <begin position="834"/>
        <end position="851"/>
    </location>
</feature>
<evidence type="ECO:0000256" key="3">
    <source>
        <dbReference type="ARBA" id="ARBA00022989"/>
    </source>
</evidence>
<feature type="transmembrane region" description="Helical" evidence="5">
    <location>
        <begin position="1069"/>
        <end position="1102"/>
    </location>
</feature>
<dbReference type="SUPFAM" id="SSF52091">
    <property type="entry name" value="SpoIIaa-like"/>
    <property type="match status" value="1"/>
</dbReference>
<evidence type="ECO:0008006" key="10">
    <source>
        <dbReference type="Google" id="ProtNLM"/>
    </source>
</evidence>
<dbReference type="EMBL" id="BRXU01000063">
    <property type="protein sequence ID" value="GLC62301.1"/>
    <property type="molecule type" value="Genomic_DNA"/>
</dbReference>
<dbReference type="Pfam" id="PF01757">
    <property type="entry name" value="Acyl_transf_3"/>
    <property type="match status" value="1"/>
</dbReference>
<keyword evidence="3 5" id="KW-1133">Transmembrane helix</keyword>
<feature type="transmembrane region" description="Helical" evidence="5">
    <location>
        <begin position="1122"/>
        <end position="1151"/>
    </location>
</feature>
<dbReference type="InterPro" id="IPR002656">
    <property type="entry name" value="Acyl_transf_3_dom"/>
</dbReference>
<feature type="transmembrane region" description="Helical" evidence="5">
    <location>
        <begin position="134"/>
        <end position="150"/>
    </location>
</feature>
<evidence type="ECO:0000313" key="9">
    <source>
        <dbReference type="Proteomes" id="UP001165080"/>
    </source>
</evidence>
<dbReference type="InterPro" id="IPR043968">
    <property type="entry name" value="SGNH"/>
</dbReference>
<dbReference type="InterPro" id="IPR036513">
    <property type="entry name" value="STAS_dom_sf"/>
</dbReference>
<dbReference type="Proteomes" id="UP001165080">
    <property type="component" value="Unassembled WGS sequence"/>
</dbReference>
<feature type="transmembrane region" description="Helical" evidence="5">
    <location>
        <begin position="156"/>
        <end position="174"/>
    </location>
</feature>
<dbReference type="InterPro" id="IPR000551">
    <property type="entry name" value="MerR-type_HTH_dom"/>
</dbReference>
<evidence type="ECO:0000313" key="8">
    <source>
        <dbReference type="EMBL" id="GLC62301.1"/>
    </source>
</evidence>
<feature type="transmembrane region" description="Helical" evidence="5">
    <location>
        <begin position="857"/>
        <end position="875"/>
    </location>
</feature>
<dbReference type="GO" id="GO:0003677">
    <property type="term" value="F:DNA binding"/>
    <property type="evidence" value="ECO:0007669"/>
    <property type="project" value="InterPro"/>
</dbReference>
<dbReference type="CDD" id="cd07042">
    <property type="entry name" value="STAS_SulP_like_sulfate_transporter"/>
    <property type="match status" value="1"/>
</dbReference>
<keyword evidence="9" id="KW-1185">Reference proteome</keyword>
<dbReference type="PRINTS" id="PR00040">
    <property type="entry name" value="HTHMERR"/>
</dbReference>
<reference evidence="8 9" key="1">
    <citation type="journal article" date="2023" name="Commun. Biol.">
        <title>Reorganization of the ancestral sex-determining regions during the evolution of trioecy in Pleodorina starrii.</title>
        <authorList>
            <person name="Takahashi K."/>
            <person name="Suzuki S."/>
            <person name="Kawai-Toyooka H."/>
            <person name="Yamamoto K."/>
            <person name="Hamaji T."/>
            <person name="Ootsuki R."/>
            <person name="Yamaguchi H."/>
            <person name="Kawachi M."/>
            <person name="Higashiyama T."/>
            <person name="Nozaki H."/>
        </authorList>
    </citation>
    <scope>NUCLEOTIDE SEQUENCE [LARGE SCALE GENOMIC DNA]</scope>
    <source>
        <strain evidence="8 9">NIES-4479</strain>
    </source>
</reference>
<dbReference type="GO" id="GO:0006355">
    <property type="term" value="P:regulation of DNA-templated transcription"/>
    <property type="evidence" value="ECO:0007669"/>
    <property type="project" value="InterPro"/>
</dbReference>
<feature type="domain" description="STAS" evidence="6">
    <location>
        <begin position="1175"/>
        <end position="1259"/>
    </location>
</feature>
<organism evidence="8 9">
    <name type="scientific">Pleodorina starrii</name>
    <dbReference type="NCBI Taxonomy" id="330485"/>
    <lineage>
        <taxon>Eukaryota</taxon>
        <taxon>Viridiplantae</taxon>
        <taxon>Chlorophyta</taxon>
        <taxon>core chlorophytes</taxon>
        <taxon>Chlorophyceae</taxon>
        <taxon>CS clade</taxon>
        <taxon>Chlamydomonadales</taxon>
        <taxon>Volvocaceae</taxon>
        <taxon>Pleodorina</taxon>
    </lineage>
</organism>
<dbReference type="InterPro" id="IPR052706">
    <property type="entry name" value="Membrane-Transporter-like"/>
</dbReference>
<feature type="transmembrane region" description="Helical" evidence="5">
    <location>
        <begin position="911"/>
        <end position="929"/>
    </location>
</feature>
<feature type="transmembrane region" description="Helical" evidence="5">
    <location>
        <begin position="195"/>
        <end position="214"/>
    </location>
</feature>
<feature type="transmembrane region" description="Helical" evidence="5">
    <location>
        <begin position="987"/>
        <end position="1010"/>
    </location>
</feature>
<dbReference type="InterPro" id="IPR009061">
    <property type="entry name" value="DNA-bd_dom_put_sf"/>
</dbReference>
<dbReference type="SMART" id="SM00422">
    <property type="entry name" value="HTH_MERR"/>
    <property type="match status" value="1"/>
</dbReference>
<comment type="caution">
    <text evidence="8">The sequence shown here is derived from an EMBL/GenBank/DDBJ whole genome shotgun (WGS) entry which is preliminary data.</text>
</comment>
<dbReference type="SUPFAM" id="SSF46955">
    <property type="entry name" value="Putative DNA-binding domain"/>
    <property type="match status" value="1"/>
</dbReference>
<feature type="domain" description="HTH merR-type" evidence="7">
    <location>
        <begin position="9"/>
        <end position="77"/>
    </location>
</feature>
<accession>A0A9W6C3D7</accession>
<dbReference type="Pfam" id="PF13411">
    <property type="entry name" value="MerR_1"/>
    <property type="match status" value="1"/>
</dbReference>
<feature type="transmembrane region" description="Helical" evidence="5">
    <location>
        <begin position="293"/>
        <end position="311"/>
    </location>
</feature>
<dbReference type="CDD" id="cd00592">
    <property type="entry name" value="HTH_MerR-like"/>
    <property type="match status" value="1"/>
</dbReference>
<dbReference type="Gene3D" id="3.30.750.24">
    <property type="entry name" value="STAS domain"/>
    <property type="match status" value="1"/>
</dbReference>
<evidence type="ECO:0000256" key="1">
    <source>
        <dbReference type="ARBA" id="ARBA00004141"/>
    </source>
</evidence>
<dbReference type="AlphaFoldDB" id="A0A9W6C3D7"/>
<dbReference type="InterPro" id="IPR011547">
    <property type="entry name" value="SLC26A/SulP_dom"/>
</dbReference>
<evidence type="ECO:0000256" key="5">
    <source>
        <dbReference type="SAM" id="Phobius"/>
    </source>
</evidence>
<keyword evidence="2 5" id="KW-0812">Transmembrane</keyword>
<comment type="subcellular location">
    <subcellularLocation>
        <location evidence="1">Membrane</location>
        <topology evidence="1">Multi-pass membrane protein</topology>
    </subcellularLocation>
</comment>
<proteinExistence type="predicted"/>
<dbReference type="GO" id="GO:0016020">
    <property type="term" value="C:membrane"/>
    <property type="evidence" value="ECO:0007669"/>
    <property type="project" value="UniProtKB-SubCell"/>
</dbReference>
<dbReference type="PROSITE" id="PS00552">
    <property type="entry name" value="HTH_MERR_1"/>
    <property type="match status" value="1"/>
</dbReference>
<feature type="transmembrane region" description="Helical" evidence="5">
    <location>
        <begin position="259"/>
        <end position="281"/>
    </location>
</feature>
<feature type="transmembrane region" description="Helical" evidence="5">
    <location>
        <begin position="394"/>
        <end position="417"/>
    </location>
</feature>
<dbReference type="Pfam" id="PF00916">
    <property type="entry name" value="Sulfate_transp"/>
    <property type="match status" value="2"/>
</dbReference>
<evidence type="ECO:0000259" key="6">
    <source>
        <dbReference type="PROSITE" id="PS50801"/>
    </source>
</evidence>
<feature type="transmembrane region" description="Helical" evidence="5">
    <location>
        <begin position="331"/>
        <end position="351"/>
    </location>
</feature>
<evidence type="ECO:0000256" key="4">
    <source>
        <dbReference type="ARBA" id="ARBA00023136"/>
    </source>
</evidence>
<dbReference type="Gene3D" id="1.10.1660.10">
    <property type="match status" value="1"/>
</dbReference>
<feature type="transmembrane region" description="Helical" evidence="5">
    <location>
        <begin position="786"/>
        <end position="807"/>
    </location>
</feature>
<dbReference type="Pfam" id="PF01740">
    <property type="entry name" value="STAS"/>
    <property type="match status" value="1"/>
</dbReference>
<protein>
    <recommendedName>
        <fullName evidence="10">Sulphate transporter</fullName>
    </recommendedName>
</protein>
<dbReference type="Pfam" id="PF19040">
    <property type="entry name" value="SGNH"/>
    <property type="match status" value="1"/>
</dbReference>
<evidence type="ECO:0000256" key="2">
    <source>
        <dbReference type="ARBA" id="ARBA00022692"/>
    </source>
</evidence>
<dbReference type="PANTHER" id="PTHR43310">
    <property type="entry name" value="SULFATE TRANSPORTER YBAR-RELATED"/>
    <property type="match status" value="1"/>
</dbReference>
<feature type="transmembrane region" description="Helical" evidence="5">
    <location>
        <begin position="887"/>
        <end position="905"/>
    </location>
</feature>
<dbReference type="PROSITE" id="PS50801">
    <property type="entry name" value="STAS"/>
    <property type="match status" value="1"/>
</dbReference>